<dbReference type="SUPFAM" id="SSF46973">
    <property type="entry name" value="Enzyme IIa from lactose specific PTS, IIa-lac"/>
    <property type="match status" value="1"/>
</dbReference>
<keyword evidence="1" id="KW-0813">Transport</keyword>
<reference evidence="7 8" key="1">
    <citation type="submission" date="2018-05" db="EMBL/GenBank/DDBJ databases">
        <title>Brachybacterium sp. M1HQ-2T, whole genome shotgun sequence.</title>
        <authorList>
            <person name="Tuo L."/>
        </authorList>
    </citation>
    <scope>NUCLEOTIDE SEQUENCE [LARGE SCALE GENOMIC DNA]</scope>
    <source>
        <strain evidence="7 8">M1HQ-2</strain>
    </source>
</reference>
<feature type="region of interest" description="Disordered" evidence="6">
    <location>
        <begin position="1"/>
        <end position="22"/>
    </location>
</feature>
<organism evidence="7 8">
    <name type="scientific">Brachybacterium endophyticum</name>
    <dbReference type="NCBI Taxonomy" id="2182385"/>
    <lineage>
        <taxon>Bacteria</taxon>
        <taxon>Bacillati</taxon>
        <taxon>Actinomycetota</taxon>
        <taxon>Actinomycetes</taxon>
        <taxon>Micrococcales</taxon>
        <taxon>Dermabacteraceae</taxon>
        <taxon>Brachybacterium</taxon>
    </lineage>
</organism>
<name>A0A2U2RNI2_9MICO</name>
<dbReference type="InterPro" id="IPR036542">
    <property type="entry name" value="PTS_IIA_lac/cel_sf"/>
</dbReference>
<evidence type="ECO:0000256" key="2">
    <source>
        <dbReference type="ARBA" id="ARBA00022597"/>
    </source>
</evidence>
<keyword evidence="2" id="KW-0762">Sugar transport</keyword>
<sequence length="131" mass="14371">MTTPPAPNDPTPRTDAPDGADPLVQDSMTILIEAGKGRSTVYRSLRALEGGDFAGAKEHLRQAHDELEAAHQVHTDRIQAEAGGEESGYSMLFAHAQDTMMTAYSEYRIITRILPVLSSFDDRLTALEETR</sequence>
<protein>
    <submittedName>
        <fullName evidence="7">PTS lactose/cellobiose transporter subunit IIA</fullName>
    </submittedName>
</protein>
<keyword evidence="8" id="KW-1185">Reference proteome</keyword>
<evidence type="ECO:0000256" key="5">
    <source>
        <dbReference type="PROSITE-ProRule" id="PRU00418"/>
    </source>
</evidence>
<dbReference type="InterPro" id="IPR003188">
    <property type="entry name" value="PTS_IIA_lac/cel"/>
</dbReference>
<dbReference type="PANTHER" id="PTHR34382">
    <property type="entry name" value="PTS SYSTEM N,N'-DIACETYLCHITOBIOSE-SPECIFIC EIIA COMPONENT"/>
    <property type="match status" value="1"/>
</dbReference>
<evidence type="ECO:0000256" key="3">
    <source>
        <dbReference type="ARBA" id="ARBA00022679"/>
    </source>
</evidence>
<evidence type="ECO:0000313" key="7">
    <source>
        <dbReference type="EMBL" id="PWH07428.1"/>
    </source>
</evidence>
<evidence type="ECO:0000256" key="6">
    <source>
        <dbReference type="SAM" id="MobiDB-lite"/>
    </source>
</evidence>
<dbReference type="Pfam" id="PF02255">
    <property type="entry name" value="PTS_IIA"/>
    <property type="match status" value="1"/>
</dbReference>
<dbReference type="AlphaFoldDB" id="A0A2U2RNI2"/>
<keyword evidence="3" id="KW-0808">Transferase</keyword>
<keyword evidence="4" id="KW-0598">Phosphotransferase system</keyword>
<evidence type="ECO:0000256" key="1">
    <source>
        <dbReference type="ARBA" id="ARBA00022448"/>
    </source>
</evidence>
<proteinExistence type="predicted"/>
<feature type="modified residue" description="Phosphohistidine; by HPr" evidence="5">
    <location>
        <position position="95"/>
    </location>
</feature>
<gene>
    <name evidence="7" type="ORF">DEO23_01970</name>
</gene>
<dbReference type="Gene3D" id="1.20.58.80">
    <property type="entry name" value="Phosphotransferase system, lactose/cellobiose-type IIA subunit"/>
    <property type="match status" value="1"/>
</dbReference>
<dbReference type="GO" id="GO:0009401">
    <property type="term" value="P:phosphoenolpyruvate-dependent sugar phosphotransferase system"/>
    <property type="evidence" value="ECO:0007669"/>
    <property type="project" value="UniProtKB-KW"/>
</dbReference>
<dbReference type="RefSeq" id="WP_109274313.1">
    <property type="nucleotide sequence ID" value="NZ_QFKX01000001.1"/>
</dbReference>
<feature type="compositionally biased region" description="Pro residues" evidence="6">
    <location>
        <begin position="1"/>
        <end position="10"/>
    </location>
</feature>
<dbReference type="EMBL" id="QFKX01000001">
    <property type="protein sequence ID" value="PWH07428.1"/>
    <property type="molecule type" value="Genomic_DNA"/>
</dbReference>
<dbReference type="GO" id="GO:0016740">
    <property type="term" value="F:transferase activity"/>
    <property type="evidence" value="ECO:0007669"/>
    <property type="project" value="UniProtKB-KW"/>
</dbReference>
<dbReference type="Proteomes" id="UP000245590">
    <property type="component" value="Unassembled WGS sequence"/>
</dbReference>
<dbReference type="PANTHER" id="PTHR34382:SF7">
    <property type="entry name" value="PTS SYSTEM N,N'-DIACETYLCHITOBIOSE-SPECIFIC EIIA COMPONENT"/>
    <property type="match status" value="1"/>
</dbReference>
<accession>A0A2U2RNI2</accession>
<dbReference type="PROSITE" id="PS51095">
    <property type="entry name" value="PTS_EIIA_TYPE_3"/>
    <property type="match status" value="1"/>
</dbReference>
<comment type="caution">
    <text evidence="7">The sequence shown here is derived from an EMBL/GenBank/DDBJ whole genome shotgun (WGS) entry which is preliminary data.</text>
</comment>
<dbReference type="OrthoDB" id="389577at2"/>
<evidence type="ECO:0000256" key="4">
    <source>
        <dbReference type="ARBA" id="ARBA00022683"/>
    </source>
</evidence>
<evidence type="ECO:0000313" key="8">
    <source>
        <dbReference type="Proteomes" id="UP000245590"/>
    </source>
</evidence>